<protein>
    <recommendedName>
        <fullName evidence="2">Homoserine O-acetyltransferase</fullName>
        <shortName evidence="2">HAT</shortName>
        <ecNumber evidence="2">2.3.1.31</ecNumber>
    </recommendedName>
    <alternativeName>
        <fullName evidence="2">Homoserine transacetylase</fullName>
        <shortName evidence="2">HTA</shortName>
    </alternativeName>
</protein>
<proteinExistence type="inferred from homology"/>
<comment type="pathway">
    <text evidence="2">Amino-acid biosynthesis; L-methionine biosynthesis via de novo pathway; O-acetyl-L-homoserine from L-homoserine: step 1/1.</text>
</comment>
<name>A0A917PKK6_9DEIO</name>
<keyword evidence="2" id="KW-0028">Amino-acid biosynthesis</keyword>
<evidence type="ECO:0000313" key="7">
    <source>
        <dbReference type="Proteomes" id="UP000635726"/>
    </source>
</evidence>
<feature type="region of interest" description="Disordered" evidence="4">
    <location>
        <begin position="1"/>
        <end position="23"/>
    </location>
</feature>
<keyword evidence="7" id="KW-1185">Reference proteome</keyword>
<evidence type="ECO:0000256" key="2">
    <source>
        <dbReference type="HAMAP-Rule" id="MF_00296"/>
    </source>
</evidence>
<keyword evidence="2" id="KW-0963">Cytoplasm</keyword>
<dbReference type="PANTHER" id="PTHR32268">
    <property type="entry name" value="HOMOSERINE O-ACETYLTRANSFERASE"/>
    <property type="match status" value="1"/>
</dbReference>
<comment type="caution">
    <text evidence="6">The sequence shown here is derived from an EMBL/GenBank/DDBJ whole genome shotgun (WGS) entry which is preliminary data.</text>
</comment>
<feature type="binding site" evidence="2">
    <location>
        <position position="318"/>
    </location>
    <ligand>
        <name>substrate</name>
    </ligand>
</feature>
<feature type="binding site" evidence="2">
    <location>
        <position position="206"/>
    </location>
    <ligand>
        <name>substrate</name>
    </ligand>
</feature>
<accession>A0A917PKK6</accession>
<evidence type="ECO:0000313" key="6">
    <source>
        <dbReference type="EMBL" id="GGJ82536.1"/>
    </source>
</evidence>
<dbReference type="PIRSF" id="PIRSF000443">
    <property type="entry name" value="Homoser_Ac_trans"/>
    <property type="match status" value="1"/>
</dbReference>
<dbReference type="Gene3D" id="3.40.50.1820">
    <property type="entry name" value="alpha/beta hydrolase"/>
    <property type="match status" value="1"/>
</dbReference>
<keyword evidence="2" id="KW-0486">Methionine biosynthesis</keyword>
<dbReference type="PANTHER" id="PTHR32268:SF11">
    <property type="entry name" value="HOMOSERINE O-ACETYLTRANSFERASE"/>
    <property type="match status" value="1"/>
</dbReference>
<comment type="similarity">
    <text evidence="2">Belongs to the AB hydrolase superfamily. MetX family.</text>
</comment>
<dbReference type="EC" id="2.3.1.31" evidence="2"/>
<sequence>MTAHTPTLQRPVPADTEQDCSAAPAAPRVRTVTLFRDHPLLLDSGRPVSNVRVAYHTYGQPRAQATLVTHALTGTSAVHEWWPALFGAGLALDPARDFIVCSNVLGGCAGSSGPLELDGAPLSLRDMVTVQRELLRALGVERVSVVGASMGGMQVYEWLRSYPDLVERAVIIGAPARHSPWATGLNAVARNAVRLAPGGEGLKIARQIAMLSYRSPDSFALTQSGESRTRPGTPAIATYLEYQGEKLQTRFCEHSYCALTEAMDRFALTDAELHAIRTPVLAVGISSDVLYPPQEVQAHAALLPNAEYWELPSPHGHDAFLMDAAELEPRVRAFLTAPR</sequence>
<organism evidence="6 7">
    <name type="scientific">Deinococcus aquiradiocola</name>
    <dbReference type="NCBI Taxonomy" id="393059"/>
    <lineage>
        <taxon>Bacteria</taxon>
        <taxon>Thermotogati</taxon>
        <taxon>Deinococcota</taxon>
        <taxon>Deinococci</taxon>
        <taxon>Deinococcales</taxon>
        <taxon>Deinococcaceae</taxon>
        <taxon>Deinococcus</taxon>
    </lineage>
</organism>
<dbReference type="SUPFAM" id="SSF53474">
    <property type="entry name" value="alpha/beta-Hydrolases"/>
    <property type="match status" value="1"/>
</dbReference>
<keyword evidence="2" id="KW-0012">Acyltransferase</keyword>
<dbReference type="GO" id="GO:0009092">
    <property type="term" value="P:homoserine metabolic process"/>
    <property type="evidence" value="ECO:0007669"/>
    <property type="project" value="TreeGrafter"/>
</dbReference>
<dbReference type="Pfam" id="PF00561">
    <property type="entry name" value="Abhydrolase_1"/>
    <property type="match status" value="1"/>
</dbReference>
<feature type="active site" evidence="2 3">
    <location>
        <position position="288"/>
    </location>
</feature>
<comment type="function">
    <text evidence="2">Transfers an acetyl group from acetyl-CoA to L-homoserine, forming acetyl-L-homoserine.</text>
</comment>
<comment type="caution">
    <text evidence="2">Lacks conserved residue(s) required for the propagation of feature annotation.</text>
</comment>
<evidence type="ECO:0000256" key="3">
    <source>
        <dbReference type="PIRSR" id="PIRSR000443-1"/>
    </source>
</evidence>
<evidence type="ECO:0000256" key="1">
    <source>
        <dbReference type="ARBA" id="ARBA00022679"/>
    </source>
</evidence>
<dbReference type="Proteomes" id="UP000635726">
    <property type="component" value="Unassembled WGS sequence"/>
</dbReference>
<comment type="subunit">
    <text evidence="2">Homodimer.</text>
</comment>
<dbReference type="GO" id="GO:0004414">
    <property type="term" value="F:homoserine O-acetyltransferase activity"/>
    <property type="evidence" value="ECO:0007669"/>
    <property type="project" value="UniProtKB-UniRule"/>
</dbReference>
<dbReference type="EMBL" id="BMOE01000010">
    <property type="protein sequence ID" value="GGJ82536.1"/>
    <property type="molecule type" value="Genomic_DNA"/>
</dbReference>
<feature type="active site" evidence="2 3">
    <location>
        <position position="317"/>
    </location>
</feature>
<evidence type="ECO:0000259" key="5">
    <source>
        <dbReference type="Pfam" id="PF00561"/>
    </source>
</evidence>
<dbReference type="AlphaFoldDB" id="A0A917PKK6"/>
<feature type="domain" description="AB hydrolase-1" evidence="5">
    <location>
        <begin position="68"/>
        <end position="321"/>
    </location>
</feature>
<dbReference type="RefSeq" id="WP_188963916.1">
    <property type="nucleotide sequence ID" value="NZ_BMOE01000010.1"/>
</dbReference>
<dbReference type="InterPro" id="IPR000073">
    <property type="entry name" value="AB_hydrolase_1"/>
</dbReference>
<reference evidence="6" key="1">
    <citation type="journal article" date="2014" name="Int. J. Syst. Evol. Microbiol.">
        <title>Complete genome sequence of Corynebacterium casei LMG S-19264T (=DSM 44701T), isolated from a smear-ripened cheese.</title>
        <authorList>
            <consortium name="US DOE Joint Genome Institute (JGI-PGF)"/>
            <person name="Walter F."/>
            <person name="Albersmeier A."/>
            <person name="Kalinowski J."/>
            <person name="Ruckert C."/>
        </authorList>
    </citation>
    <scope>NUCLEOTIDE SEQUENCE</scope>
    <source>
        <strain evidence="6">JCM 14371</strain>
    </source>
</reference>
<dbReference type="HAMAP" id="MF_00296">
    <property type="entry name" value="MetX_acyltransf"/>
    <property type="match status" value="1"/>
</dbReference>
<comment type="subcellular location">
    <subcellularLocation>
        <location evidence="2">Cytoplasm</location>
    </subcellularLocation>
</comment>
<keyword evidence="1 2" id="KW-0808">Transferase</keyword>
<dbReference type="InterPro" id="IPR008220">
    <property type="entry name" value="HAT_MetX-like"/>
</dbReference>
<comment type="catalytic activity">
    <reaction evidence="2">
        <text>L-homoserine + acetyl-CoA = O-acetyl-L-homoserine + CoA</text>
        <dbReference type="Rhea" id="RHEA:13701"/>
        <dbReference type="ChEBI" id="CHEBI:57287"/>
        <dbReference type="ChEBI" id="CHEBI:57288"/>
        <dbReference type="ChEBI" id="CHEBI:57476"/>
        <dbReference type="ChEBI" id="CHEBI:57716"/>
        <dbReference type="EC" id="2.3.1.31"/>
    </reaction>
</comment>
<evidence type="ECO:0000256" key="4">
    <source>
        <dbReference type="SAM" id="MobiDB-lite"/>
    </source>
</evidence>
<gene>
    <name evidence="6" type="primary">metX</name>
    <name evidence="2" type="synonym">metXA</name>
    <name evidence="6" type="ORF">GCM10008939_28050</name>
</gene>
<feature type="active site" description="Nucleophile" evidence="2 3">
    <location>
        <position position="149"/>
    </location>
</feature>
<dbReference type="GO" id="GO:0009086">
    <property type="term" value="P:methionine biosynthetic process"/>
    <property type="evidence" value="ECO:0007669"/>
    <property type="project" value="UniProtKB-UniRule"/>
</dbReference>
<dbReference type="InterPro" id="IPR029058">
    <property type="entry name" value="AB_hydrolase_fold"/>
</dbReference>
<reference evidence="6" key="2">
    <citation type="submission" date="2020-09" db="EMBL/GenBank/DDBJ databases">
        <authorList>
            <person name="Sun Q."/>
            <person name="Ohkuma M."/>
        </authorList>
    </citation>
    <scope>NUCLEOTIDE SEQUENCE</scope>
    <source>
        <strain evidence="6">JCM 14371</strain>
    </source>
</reference>
<dbReference type="GO" id="GO:0005737">
    <property type="term" value="C:cytoplasm"/>
    <property type="evidence" value="ECO:0007669"/>
    <property type="project" value="UniProtKB-SubCell"/>
</dbReference>